<dbReference type="EMBL" id="JELY01000757">
    <property type="protein sequence ID" value="KYF58240.1"/>
    <property type="molecule type" value="Genomic_DNA"/>
</dbReference>
<sequence>MAPFDRTNRRRSARCAWLWLLALTGCRPPAPAGCDGCPGRAVSTQAEAPGREAAIEALRRAVAGDLVGFQGLTGMEDRQLLAAALGPYVRATEEERVRLGWRYRVLTIERTAAPRRIEAWFPVGDGGSLAVLEWEPPPGVDLEGLVGTWGAPDQIVKERRAAPGAVVEELLYVRRGATLSAARPVDQANAGVRSLAHVQLYAPTTVVHWHTRIGAGPELHPYPRDEGPRSP</sequence>
<evidence type="ECO:0000313" key="3">
    <source>
        <dbReference type="Proteomes" id="UP000075420"/>
    </source>
</evidence>
<dbReference type="PROSITE" id="PS51257">
    <property type="entry name" value="PROKAR_LIPOPROTEIN"/>
    <property type="match status" value="1"/>
</dbReference>
<accession>A0A150PRD9</accession>
<organism evidence="2 3">
    <name type="scientific">Sorangium cellulosum</name>
    <name type="common">Polyangium cellulosum</name>
    <dbReference type="NCBI Taxonomy" id="56"/>
    <lineage>
        <taxon>Bacteria</taxon>
        <taxon>Pseudomonadati</taxon>
        <taxon>Myxococcota</taxon>
        <taxon>Polyangia</taxon>
        <taxon>Polyangiales</taxon>
        <taxon>Polyangiaceae</taxon>
        <taxon>Sorangium</taxon>
    </lineage>
</organism>
<keyword evidence="1" id="KW-0732">Signal</keyword>
<feature type="signal peptide" evidence="1">
    <location>
        <begin position="1"/>
        <end position="32"/>
    </location>
</feature>
<feature type="chain" id="PRO_5007565839" description="DUF3261 domain-containing protein" evidence="1">
    <location>
        <begin position="33"/>
        <end position="231"/>
    </location>
</feature>
<gene>
    <name evidence="2" type="ORF">BE08_37850</name>
</gene>
<name>A0A150PRD9_SORCE</name>
<proteinExistence type="predicted"/>
<comment type="caution">
    <text evidence="2">The sequence shown here is derived from an EMBL/GenBank/DDBJ whole genome shotgun (WGS) entry which is preliminary data.</text>
</comment>
<dbReference type="AlphaFoldDB" id="A0A150PRD9"/>
<evidence type="ECO:0000313" key="2">
    <source>
        <dbReference type="EMBL" id="KYF58240.1"/>
    </source>
</evidence>
<dbReference type="Proteomes" id="UP000075420">
    <property type="component" value="Unassembled WGS sequence"/>
</dbReference>
<evidence type="ECO:0000256" key="1">
    <source>
        <dbReference type="SAM" id="SignalP"/>
    </source>
</evidence>
<reference evidence="2 3" key="1">
    <citation type="submission" date="2014-02" db="EMBL/GenBank/DDBJ databases">
        <title>The small core and large imbalanced accessory genome model reveals a collaborative survival strategy of Sorangium cellulosum strains in nature.</title>
        <authorList>
            <person name="Han K."/>
            <person name="Peng R."/>
            <person name="Blom J."/>
            <person name="Li Y.-Z."/>
        </authorList>
    </citation>
    <scope>NUCLEOTIDE SEQUENCE [LARGE SCALE GENOMIC DNA]</scope>
    <source>
        <strain evidence="2 3">So0157-25</strain>
    </source>
</reference>
<protein>
    <recommendedName>
        <fullName evidence="4">DUF3261 domain-containing protein</fullName>
    </recommendedName>
</protein>
<evidence type="ECO:0008006" key="4">
    <source>
        <dbReference type="Google" id="ProtNLM"/>
    </source>
</evidence>